<evidence type="ECO:0000259" key="8">
    <source>
        <dbReference type="Pfam" id="PF00884"/>
    </source>
</evidence>
<dbReference type="PANTHER" id="PTHR30443">
    <property type="entry name" value="INNER MEMBRANE PROTEIN"/>
    <property type="match status" value="1"/>
</dbReference>
<dbReference type="EMBL" id="ACNN01000014">
    <property type="protein sequence ID" value="EEN83067.1"/>
    <property type="molecule type" value="Genomic_DNA"/>
</dbReference>
<evidence type="ECO:0000256" key="5">
    <source>
        <dbReference type="ARBA" id="ARBA00022989"/>
    </source>
</evidence>
<dbReference type="InterPro" id="IPR000917">
    <property type="entry name" value="Sulfatase_N"/>
</dbReference>
<reference evidence="9 10" key="1">
    <citation type="submission" date="2009-04" db="EMBL/GenBank/DDBJ databases">
        <authorList>
            <person name="Sebastian Y."/>
            <person name="Madupu R."/>
            <person name="Durkin A.S."/>
            <person name="Torralba M."/>
            <person name="Methe B."/>
            <person name="Sutton G.G."/>
            <person name="Strausberg R.L."/>
            <person name="Nelson K.E."/>
        </authorList>
    </citation>
    <scope>NUCLEOTIDE SEQUENCE [LARGE SCALE GENOMIC DNA]</scope>
    <source>
        <strain evidence="10">ATCC 35406 / BCRC 14492 / JCM 8526 / NCTC 13058 / HG 370</strain>
    </source>
</reference>
<evidence type="ECO:0000256" key="1">
    <source>
        <dbReference type="ARBA" id="ARBA00004651"/>
    </source>
</evidence>
<keyword evidence="6 7" id="KW-0472">Membrane</keyword>
<dbReference type="GeneID" id="93365165"/>
<dbReference type="GO" id="GO:0009244">
    <property type="term" value="P:lipopolysaccharide core region biosynthetic process"/>
    <property type="evidence" value="ECO:0007669"/>
    <property type="project" value="TreeGrafter"/>
</dbReference>
<feature type="transmembrane region" description="Helical" evidence="7">
    <location>
        <begin position="88"/>
        <end position="107"/>
    </location>
</feature>
<feature type="transmembrane region" description="Helical" evidence="7">
    <location>
        <begin position="45"/>
        <end position="67"/>
    </location>
</feature>
<accession>C3J9J5</accession>
<dbReference type="Pfam" id="PF00884">
    <property type="entry name" value="Sulfatase"/>
    <property type="match status" value="1"/>
</dbReference>
<organism evidence="9 10">
    <name type="scientific">Porphyromonas endodontalis (strain ATCC 35406 / DSM 24491 / JCM 8526 / CCUG 16442 / BCRC 14492 / NCTC 13058 / HG 370)</name>
    <name type="common">Bacteroides endodontalis</name>
    <dbReference type="NCBI Taxonomy" id="553175"/>
    <lineage>
        <taxon>Bacteria</taxon>
        <taxon>Pseudomonadati</taxon>
        <taxon>Bacteroidota</taxon>
        <taxon>Bacteroidia</taxon>
        <taxon>Bacteroidales</taxon>
        <taxon>Porphyromonadaceae</taxon>
        <taxon>Porphyromonas</taxon>
    </lineage>
</organism>
<evidence type="ECO:0000313" key="9">
    <source>
        <dbReference type="EMBL" id="EEN83067.1"/>
    </source>
</evidence>
<sequence>MKSFLWQKFSRHIPYLPPYVALGVMGFLCFAPMIGIVWADEEVRSSGYSLAIILVLSALLVGMLASVGGRKYAPWLGAVCQLFFPAELASLILAGSPVSFGLIQATFQTNAGEASELGGMYLLIGAIVLAVWAIYLWAWLSWRRGNKPISKWVRVGIAGAFVLYSVGLFARGIPFSSSDEPALERIDSAASSTFAKYVKVFPYDIFYSTASYLRVRRQELFYSSRIGEGNLEVTTTPAYGTDRPIVIFVIGETGNASHWQLMGYERETNPLLSKRTRIILFEDVASGADLTALSIPMLISRSTPEDFMRWQHEGSLMHLFRKAGFSTAWIGNQASDFSVVQAGLEQTDYHYYSGKEVNSLSSYDEILLPRLESYLRSIVRDNRAAFAVVHTLGSHFRYDARCPEEFDIYQPTTRGLRSVEALNSMYHEERINSYDNTIRYTDYVLDEMITKIDSLSRPAVLVYIPDHGEGLGEIDPQHKLHGSEFPLKDELEVPLFVSYNEAYAKRNGQLLATLAKNRQMPISVTEVPALLVRLSGVVSPQFPVSVGDSTFRPQPRYYLSPSLQVRSADEVLRR</sequence>
<name>C3J9J5_POREA</name>
<dbReference type="CDD" id="cd16017">
    <property type="entry name" value="LptA"/>
    <property type="match status" value="1"/>
</dbReference>
<dbReference type="Gene3D" id="3.40.720.10">
    <property type="entry name" value="Alkaline Phosphatase, subunit A"/>
    <property type="match status" value="1"/>
</dbReference>
<dbReference type="GO" id="GO:0016776">
    <property type="term" value="F:phosphotransferase activity, phosphate group as acceptor"/>
    <property type="evidence" value="ECO:0007669"/>
    <property type="project" value="TreeGrafter"/>
</dbReference>
<comment type="subcellular location">
    <subcellularLocation>
        <location evidence="1">Cell membrane</location>
        <topology evidence="1">Multi-pass membrane protein</topology>
    </subcellularLocation>
</comment>
<comment type="caution">
    <text evidence="9">The sequence shown here is derived from an EMBL/GenBank/DDBJ whole genome shotgun (WGS) entry which is preliminary data.</text>
</comment>
<dbReference type="SUPFAM" id="SSF53649">
    <property type="entry name" value="Alkaline phosphatase-like"/>
    <property type="match status" value="1"/>
</dbReference>
<dbReference type="InterPro" id="IPR040423">
    <property type="entry name" value="PEA_transferase"/>
</dbReference>
<keyword evidence="4 7" id="KW-0812">Transmembrane</keyword>
<dbReference type="InterPro" id="IPR017850">
    <property type="entry name" value="Alkaline_phosphatase_core_sf"/>
</dbReference>
<dbReference type="GO" id="GO:0016787">
    <property type="term" value="F:hydrolase activity"/>
    <property type="evidence" value="ECO:0007669"/>
    <property type="project" value="UniProtKB-KW"/>
</dbReference>
<keyword evidence="9" id="KW-0378">Hydrolase</keyword>
<feature type="transmembrane region" description="Helical" evidence="7">
    <location>
        <begin position="20"/>
        <end position="39"/>
    </location>
</feature>
<feature type="transmembrane region" description="Helical" evidence="7">
    <location>
        <begin position="119"/>
        <end position="140"/>
    </location>
</feature>
<dbReference type="InterPro" id="IPR058130">
    <property type="entry name" value="PEA_transf_C"/>
</dbReference>
<evidence type="ECO:0000256" key="4">
    <source>
        <dbReference type="ARBA" id="ARBA00022692"/>
    </source>
</evidence>
<keyword evidence="2" id="KW-1003">Cell membrane</keyword>
<dbReference type="eggNOG" id="COG2194">
    <property type="taxonomic scope" value="Bacteria"/>
</dbReference>
<evidence type="ECO:0000256" key="7">
    <source>
        <dbReference type="SAM" id="Phobius"/>
    </source>
</evidence>
<evidence type="ECO:0000313" key="10">
    <source>
        <dbReference type="Proteomes" id="UP000004295"/>
    </source>
</evidence>
<dbReference type="EC" id="3.1.6.-" evidence="9"/>
<evidence type="ECO:0000256" key="2">
    <source>
        <dbReference type="ARBA" id="ARBA00022475"/>
    </source>
</evidence>
<protein>
    <submittedName>
        <fullName evidence="9">Arylsulfatase</fullName>
        <ecNumber evidence="9">3.1.6.-</ecNumber>
    </submittedName>
</protein>
<dbReference type="PANTHER" id="PTHR30443:SF2">
    <property type="entry name" value="PHOSPHOETHANOLAMINE TRANSFERASE EPTC"/>
    <property type="match status" value="1"/>
</dbReference>
<feature type="domain" description="Sulfatase N-terminal" evidence="8">
    <location>
        <begin position="244"/>
        <end position="528"/>
    </location>
</feature>
<keyword evidence="10" id="KW-1185">Reference proteome</keyword>
<dbReference type="RefSeq" id="WP_004333021.1">
    <property type="nucleotide sequence ID" value="NZ_ACNN01000014.1"/>
</dbReference>
<feature type="transmembrane region" description="Helical" evidence="7">
    <location>
        <begin position="152"/>
        <end position="170"/>
    </location>
</feature>
<gene>
    <name evidence="9" type="ORF">POREN0001_0746</name>
</gene>
<dbReference type="GO" id="GO:0005886">
    <property type="term" value="C:plasma membrane"/>
    <property type="evidence" value="ECO:0007669"/>
    <property type="project" value="UniProtKB-SubCell"/>
</dbReference>
<keyword evidence="5 7" id="KW-1133">Transmembrane helix</keyword>
<dbReference type="STRING" id="553175.POREN0001_0746"/>
<dbReference type="AlphaFoldDB" id="C3J9J5"/>
<proteinExistence type="predicted"/>
<evidence type="ECO:0000256" key="6">
    <source>
        <dbReference type="ARBA" id="ARBA00023136"/>
    </source>
</evidence>
<keyword evidence="3" id="KW-0808">Transferase</keyword>
<evidence type="ECO:0000256" key="3">
    <source>
        <dbReference type="ARBA" id="ARBA00022679"/>
    </source>
</evidence>
<dbReference type="Proteomes" id="UP000004295">
    <property type="component" value="Unassembled WGS sequence"/>
</dbReference>